<dbReference type="PANTHER" id="PTHR11102:SF160">
    <property type="entry name" value="ERAD-ASSOCIATED E3 UBIQUITIN-PROTEIN LIGASE COMPONENT HRD3"/>
    <property type="match status" value="1"/>
</dbReference>
<dbReference type="PANTHER" id="PTHR11102">
    <property type="entry name" value="SEL-1-LIKE PROTEIN"/>
    <property type="match status" value="1"/>
</dbReference>
<proteinExistence type="predicted"/>
<evidence type="ECO:0008006" key="4">
    <source>
        <dbReference type="Google" id="ProtNLM"/>
    </source>
</evidence>
<keyword evidence="1" id="KW-0175">Coiled coil</keyword>
<name>A0A399IJ15_9CLOT</name>
<dbReference type="RefSeq" id="WP_119367691.1">
    <property type="nucleotide sequence ID" value="NZ_QXDJ01000005.1"/>
</dbReference>
<gene>
    <name evidence="2" type="ORF">D2A34_19415</name>
</gene>
<dbReference type="Gene3D" id="1.25.40.10">
    <property type="entry name" value="Tetratricopeptide repeat domain"/>
    <property type="match status" value="3"/>
</dbReference>
<dbReference type="AlphaFoldDB" id="A0A399IJ15"/>
<dbReference type="InterPro" id="IPR050767">
    <property type="entry name" value="Sel1_AlgK"/>
</dbReference>
<dbReference type="Pfam" id="PF08238">
    <property type="entry name" value="Sel1"/>
    <property type="match status" value="6"/>
</dbReference>
<feature type="coiled-coil region" evidence="1">
    <location>
        <begin position="289"/>
        <end position="457"/>
    </location>
</feature>
<dbReference type="EMBL" id="QXDJ01000005">
    <property type="protein sequence ID" value="RII33004.1"/>
    <property type="molecule type" value="Genomic_DNA"/>
</dbReference>
<dbReference type="InterPro" id="IPR011990">
    <property type="entry name" value="TPR-like_helical_dom_sf"/>
</dbReference>
<protein>
    <recommendedName>
        <fullName evidence="4">Beta-lactamase</fullName>
    </recommendedName>
</protein>
<evidence type="ECO:0000313" key="2">
    <source>
        <dbReference type="EMBL" id="RII33004.1"/>
    </source>
</evidence>
<dbReference type="InterPro" id="IPR006597">
    <property type="entry name" value="Sel1-like"/>
</dbReference>
<reference evidence="2 3" key="1">
    <citation type="submission" date="2018-08" db="EMBL/GenBank/DDBJ databases">
        <title>Genome of Clostridium chromiireducens C1, DSM12136.</title>
        <authorList>
            <person name="Xing M."/>
            <person name="Wei Y."/>
            <person name="Ang E.L."/>
            <person name="Zhao H."/>
            <person name="Zhang Y."/>
        </authorList>
    </citation>
    <scope>NUCLEOTIDE SEQUENCE [LARGE SCALE GENOMIC DNA]</scope>
    <source>
        <strain evidence="2 3">C1</strain>
    </source>
</reference>
<dbReference type="SUPFAM" id="SSF81901">
    <property type="entry name" value="HCP-like"/>
    <property type="match status" value="1"/>
</dbReference>
<evidence type="ECO:0000313" key="3">
    <source>
        <dbReference type="Proteomes" id="UP000265930"/>
    </source>
</evidence>
<dbReference type="SMART" id="SM00671">
    <property type="entry name" value="SEL1"/>
    <property type="match status" value="6"/>
</dbReference>
<sequence>MDNNILLETTVKTFENGIDEVKSLKASLVKLSDVIKELLEFNEIFNLDIDAIKLDEVKNIIDNIILEQKNISKQYRESMNKLKKSQGNDLDKLTQGMESFLIDAENLSDKIKNISQSINIDKIEESSKQANTLLESIKNQYTEIGTEFNRITDLGDSIDDLKKTVEEVNEKVKSEDIAVKVSNAQDIIEEFELNYYKLNEKYGKLNEEIYNRGNKNIEGLIESIDKLNDNADEFHNKLLALDSSLETEELQNKCKSSSTLIDKIYEEIQLDYTRIHDEYENFQKIPISIKQFEETLVELQNNLSKDELQENMEKVLKILDNFNMETQEKSTEYFELSKSVYEQSIKNIKEIQNAIAQVEKQAAKFQVDTSDLYNIMSSEKFLNIEKEVSEQMEALDNKCSNISNNLEKMVNIDVYKNNITEEVKLSRESIKSMEERIAALENKIVYLIDENQDLKKQYSQKNNIDNEFQNKILSVIKENIKLLSNGGDLSNHDEENTKDKYELGLQYLKRYNDNEDLKKAIKLFESSSEQGNDESSFNLAEIYYYGRGVEKDYKLALQYYLKAANNGHNKSADKVIEIYENKANNGDRAYSHLLGDAYMQGKIVKRDIMKAIKWYEAAVERGSKETINILMTLYESLANNNDSNAKLRLGEIYSGNQWGNKDSIKAFKWYLSAEEQGYSDAKIKAGQVAYDVGEENFYSDINKAIQWYKIAAEKGNAEAQYKLGDLYHKGKFVIKDEEKAVIYYQMAADQGHLLALTQVKIVKPLSKFFK</sequence>
<organism evidence="2 3">
    <name type="scientific">Clostridium chromiireducens</name>
    <dbReference type="NCBI Taxonomy" id="225345"/>
    <lineage>
        <taxon>Bacteria</taxon>
        <taxon>Bacillati</taxon>
        <taxon>Bacillota</taxon>
        <taxon>Clostridia</taxon>
        <taxon>Eubacteriales</taxon>
        <taxon>Clostridiaceae</taxon>
        <taxon>Clostridium</taxon>
    </lineage>
</organism>
<dbReference type="Proteomes" id="UP000265930">
    <property type="component" value="Unassembled WGS sequence"/>
</dbReference>
<feature type="coiled-coil region" evidence="1">
    <location>
        <begin position="120"/>
        <end position="237"/>
    </location>
</feature>
<evidence type="ECO:0000256" key="1">
    <source>
        <dbReference type="SAM" id="Coils"/>
    </source>
</evidence>
<comment type="caution">
    <text evidence="2">The sequence shown here is derived from an EMBL/GenBank/DDBJ whole genome shotgun (WGS) entry which is preliminary data.</text>
</comment>
<accession>A0A399IJ15</accession>